<comment type="subunit">
    <text evidence="12">Monomer and homodimer. Part of the essential Sec protein translocation apparatus which comprises SecA, SecYEG and auxiliary proteins SecDF. Other proteins may also be involved.</text>
</comment>
<sequence length="983" mass="110715">MITWSLPKILGGKNERELKKIRPIVRRINEIEISLQGETAEKLTMLTRKWQEHLARYHPLSAPTKSELESYDTPALEKIAKTLESRFLALADEFPAIPRNLSATVDSIEKAKAFFQEIESHFPSARAKYLQKILPEAYAVVKNAARRLSGSKIVVNGHAETWQMVHFDVQLIGGVALHRGLIAEMQTGEGKTLVATLPVYLNALTGLGVHVVTVNDYLAKRDSEWMGALFGFLGLTVGCLENQMPPTKRRTAYACDITYGTNSEFGFDYLRDNGMATTKDEQVQRGHYMAIIDEVDSVLIDDARTPLIITGASEQGPHPFDIHKPKIEKLVRLQTELCNQLAADAKQALEKGDTSAAGLLLLKLKLGQPRHRQFLRFMEKPELRRLLEKTELRYQQQAFRKDIFKLKEQLYFAIDEKGRDADLMEKGRIFLAPDDPDSFTIPDIGPNFAAIDADASLSREEKKIAKQKLHEQRNARAGTVHSISQLLKAYCLHERDVHYVVRDGKVTIIDESTGREMEGRRWSDGLHQAVEAKENVAVEDENHTFATITIQNYFRLYEKLAGMTGTGETEAAEFHDIYQLDVLPIPTNAPSLRIDENDQIFRTRREKFQAVISAVEKAHSSGQPVLIGTASVEASETLSRMLQRAKISHTVLNAKYHEQEAAIVALAGEAGAVTVSTNMAGRGTDIKLGKGVAELGGLFVIGTERHSSRRVDRQLRGRCSRQGDPGRSQFFISLEDDLMRNHSAPGQIASTMEQSISAARKDGKVISLGKLVETAQRQVEQQDYKNRKRVLDFDDVMNLQREIVYGQRNEILNTEDTRKLAHETIAECITCRMQGYFSEMEQFDPDFEPLIQWAESSLGIILDPGHLKTADPRQLLAEVVDEIAESYDQRLKKAPRVLVEQEERRAMLVAIDSLWQEHLADMDELREGVYLRSQGQKDPLVEYKNEGFKLFQKLMVSVQEQATGYLLQLASGLENYFSSAKAS</sequence>
<evidence type="ECO:0000259" key="15">
    <source>
        <dbReference type="PROSITE" id="PS51194"/>
    </source>
</evidence>
<dbReference type="InterPro" id="IPR014001">
    <property type="entry name" value="Helicase_ATP-bd"/>
</dbReference>
<comment type="subcellular location">
    <subcellularLocation>
        <location evidence="12">Cell membrane</location>
        <topology evidence="12">Peripheral membrane protein</topology>
        <orientation evidence="12">Cytoplasmic side</orientation>
    </subcellularLocation>
    <subcellularLocation>
        <location evidence="12">Cytoplasm</location>
    </subcellularLocation>
    <subcellularLocation>
        <location evidence="1">Membrane</location>
        <topology evidence="1">Peripheral membrane protein</topology>
    </subcellularLocation>
    <text evidence="12">Distribution is 50-50.</text>
</comment>
<evidence type="ECO:0000259" key="14">
    <source>
        <dbReference type="PROSITE" id="PS51192"/>
    </source>
</evidence>
<evidence type="ECO:0000256" key="12">
    <source>
        <dbReference type="HAMAP-Rule" id="MF_01382"/>
    </source>
</evidence>
<feature type="domain" description="SecA family profile" evidence="16">
    <location>
        <begin position="3"/>
        <end position="760"/>
    </location>
</feature>
<dbReference type="HAMAP" id="MF_01382">
    <property type="entry name" value="SecA"/>
    <property type="match status" value="1"/>
</dbReference>
<evidence type="ECO:0000256" key="7">
    <source>
        <dbReference type="ARBA" id="ARBA00022840"/>
    </source>
</evidence>
<keyword evidence="4 12" id="KW-1003">Cell membrane</keyword>
<comment type="function">
    <text evidence="12">Part of the Sec protein translocase complex. Interacts with the SecYEG preprotein conducting channel. Has a central role in coupling the hydrolysis of ATP to the transfer of proteins into and across the cell membrane, serving as an ATP-driven molecular motor driving the stepwise translocation of polypeptide chains across the membrane.</text>
</comment>
<dbReference type="Pfam" id="PF21090">
    <property type="entry name" value="P-loop_SecA"/>
    <property type="match status" value="2"/>
</dbReference>
<dbReference type="SUPFAM" id="SSF52540">
    <property type="entry name" value="P-loop containing nucleoside triphosphate hydrolases"/>
    <property type="match status" value="2"/>
</dbReference>
<dbReference type="PROSITE" id="PS01312">
    <property type="entry name" value="SECA"/>
    <property type="match status" value="1"/>
</dbReference>
<dbReference type="PRINTS" id="PR00906">
    <property type="entry name" value="SECA"/>
</dbReference>
<dbReference type="Proteomes" id="UP001597375">
    <property type="component" value="Unassembled WGS sequence"/>
</dbReference>
<dbReference type="SMART" id="SM00957">
    <property type="entry name" value="SecA_DEAD"/>
    <property type="match status" value="1"/>
</dbReference>
<organism evidence="17 18">
    <name type="scientific">Luteolibacter algae</name>
    <dbReference type="NCBI Taxonomy" id="454151"/>
    <lineage>
        <taxon>Bacteria</taxon>
        <taxon>Pseudomonadati</taxon>
        <taxon>Verrucomicrobiota</taxon>
        <taxon>Verrucomicrobiia</taxon>
        <taxon>Verrucomicrobiales</taxon>
        <taxon>Verrucomicrobiaceae</taxon>
        <taxon>Luteolibacter</taxon>
    </lineage>
</organism>
<dbReference type="InterPro" id="IPR036266">
    <property type="entry name" value="SecA_Wing/Scaffold_sf"/>
</dbReference>
<keyword evidence="11 12" id="KW-0472">Membrane</keyword>
<dbReference type="PROSITE" id="PS51192">
    <property type="entry name" value="HELICASE_ATP_BIND_1"/>
    <property type="match status" value="1"/>
</dbReference>
<evidence type="ECO:0000256" key="8">
    <source>
        <dbReference type="ARBA" id="ARBA00022927"/>
    </source>
</evidence>
<comment type="caution">
    <text evidence="17">The sequence shown here is derived from an EMBL/GenBank/DDBJ whole genome shotgun (WGS) entry which is preliminary data.</text>
</comment>
<keyword evidence="5 12" id="KW-0963">Cytoplasm</keyword>
<evidence type="ECO:0000259" key="16">
    <source>
        <dbReference type="PROSITE" id="PS51196"/>
    </source>
</evidence>
<evidence type="ECO:0000256" key="11">
    <source>
        <dbReference type="ARBA" id="ARBA00023136"/>
    </source>
</evidence>
<dbReference type="InterPro" id="IPR011115">
    <property type="entry name" value="SecA_DEAD"/>
</dbReference>
<feature type="binding site" evidence="12">
    <location>
        <begin position="188"/>
        <end position="192"/>
    </location>
    <ligand>
        <name>ATP</name>
        <dbReference type="ChEBI" id="CHEBI:30616"/>
    </ligand>
</feature>
<dbReference type="InterPro" id="IPR027417">
    <property type="entry name" value="P-loop_NTPase"/>
</dbReference>
<keyword evidence="7 12" id="KW-0067">ATP-binding</keyword>
<accession>A0ABW5DB56</accession>
<feature type="domain" description="Helicase ATP-binding" evidence="14">
    <location>
        <begin position="172"/>
        <end position="313"/>
    </location>
</feature>
<evidence type="ECO:0000313" key="17">
    <source>
        <dbReference type="EMBL" id="MFD2256660.1"/>
    </source>
</evidence>
<dbReference type="InterPro" id="IPR014018">
    <property type="entry name" value="SecA_motor_DEAD"/>
</dbReference>
<feature type="domain" description="Helicase C-terminal" evidence="15">
    <location>
        <begin position="607"/>
        <end position="764"/>
    </location>
</feature>
<keyword evidence="3 12" id="KW-0813">Transport</keyword>
<dbReference type="InterPro" id="IPR001650">
    <property type="entry name" value="Helicase_C-like"/>
</dbReference>
<evidence type="ECO:0000256" key="1">
    <source>
        <dbReference type="ARBA" id="ARBA00004170"/>
    </source>
</evidence>
<dbReference type="PANTHER" id="PTHR30612:SF0">
    <property type="entry name" value="CHLOROPLAST PROTEIN-TRANSPORTING ATPASE"/>
    <property type="match status" value="1"/>
</dbReference>
<dbReference type="CDD" id="cd17928">
    <property type="entry name" value="DEXDc_SecA"/>
    <property type="match status" value="1"/>
</dbReference>
<dbReference type="Pfam" id="PF07516">
    <property type="entry name" value="SecA_SW"/>
    <property type="match status" value="1"/>
</dbReference>
<evidence type="ECO:0000256" key="9">
    <source>
        <dbReference type="ARBA" id="ARBA00022967"/>
    </source>
</evidence>
<dbReference type="Pfam" id="PF01043">
    <property type="entry name" value="SecA_PP_bind"/>
    <property type="match status" value="1"/>
</dbReference>
<dbReference type="EC" id="7.4.2.8" evidence="12"/>
<dbReference type="PANTHER" id="PTHR30612">
    <property type="entry name" value="SECA INNER MEMBRANE COMPONENT OF SEC PROTEIN SECRETION SYSTEM"/>
    <property type="match status" value="1"/>
</dbReference>
<dbReference type="Pfam" id="PF07517">
    <property type="entry name" value="SecA_DEAD"/>
    <property type="match status" value="1"/>
</dbReference>
<evidence type="ECO:0000256" key="10">
    <source>
        <dbReference type="ARBA" id="ARBA00023010"/>
    </source>
</evidence>
<evidence type="ECO:0000256" key="3">
    <source>
        <dbReference type="ARBA" id="ARBA00022448"/>
    </source>
</evidence>
<dbReference type="InterPro" id="IPR020937">
    <property type="entry name" value="SecA_CS"/>
</dbReference>
<dbReference type="Gene3D" id="1.10.3060.10">
    <property type="entry name" value="Helical scaffold and wing domains of SecA"/>
    <property type="match status" value="1"/>
</dbReference>
<dbReference type="RefSeq" id="WP_386819952.1">
    <property type="nucleotide sequence ID" value="NZ_JBHUIT010000010.1"/>
</dbReference>
<evidence type="ECO:0000256" key="6">
    <source>
        <dbReference type="ARBA" id="ARBA00022741"/>
    </source>
</evidence>
<evidence type="ECO:0000256" key="13">
    <source>
        <dbReference type="RuleBase" id="RU003874"/>
    </source>
</evidence>
<dbReference type="InterPro" id="IPR036670">
    <property type="entry name" value="SecA_X-link_sf"/>
</dbReference>
<evidence type="ECO:0000256" key="4">
    <source>
        <dbReference type="ARBA" id="ARBA00022475"/>
    </source>
</evidence>
<dbReference type="PROSITE" id="PS51194">
    <property type="entry name" value="HELICASE_CTER"/>
    <property type="match status" value="1"/>
</dbReference>
<dbReference type="SUPFAM" id="SSF81886">
    <property type="entry name" value="Helical scaffold and wing domains of SecA"/>
    <property type="match status" value="1"/>
</dbReference>
<dbReference type="SUPFAM" id="SSF81767">
    <property type="entry name" value="Pre-protein crosslinking domain of SecA"/>
    <property type="match status" value="1"/>
</dbReference>
<dbReference type="InterPro" id="IPR044722">
    <property type="entry name" value="SecA_SF2_C"/>
</dbReference>
<keyword evidence="10 12" id="KW-0811">Translocation</keyword>
<gene>
    <name evidence="12 17" type="primary">secA</name>
    <name evidence="17" type="ORF">ACFSSA_08230</name>
</gene>
<dbReference type="PROSITE" id="PS51196">
    <property type="entry name" value="SECA_MOTOR_DEAD"/>
    <property type="match status" value="1"/>
</dbReference>
<dbReference type="CDD" id="cd18803">
    <property type="entry name" value="SF2_C_secA"/>
    <property type="match status" value="1"/>
</dbReference>
<keyword evidence="9 12" id="KW-1278">Translocase</keyword>
<feature type="binding site" evidence="12">
    <location>
        <position position="170"/>
    </location>
    <ligand>
        <name>ATP</name>
        <dbReference type="ChEBI" id="CHEBI:30616"/>
    </ligand>
</feature>
<comment type="catalytic activity">
    <reaction evidence="12">
        <text>ATP + H2O + cellular proteinSide 1 = ADP + phosphate + cellular proteinSide 2.</text>
        <dbReference type="EC" id="7.4.2.8"/>
    </reaction>
</comment>
<feature type="binding site" evidence="12">
    <location>
        <position position="685"/>
    </location>
    <ligand>
        <name>ATP</name>
        <dbReference type="ChEBI" id="CHEBI:30616"/>
    </ligand>
</feature>
<dbReference type="SMART" id="SM00958">
    <property type="entry name" value="SecA_PP_bind"/>
    <property type="match status" value="1"/>
</dbReference>
<dbReference type="InterPro" id="IPR000185">
    <property type="entry name" value="SecA"/>
</dbReference>
<dbReference type="InterPro" id="IPR011130">
    <property type="entry name" value="SecA_preprotein_X-link_dom"/>
</dbReference>
<protein>
    <recommendedName>
        <fullName evidence="12 13">Protein translocase subunit SecA</fullName>
        <ecNumber evidence="12">7.4.2.8</ecNumber>
    </recommendedName>
</protein>
<evidence type="ECO:0000256" key="5">
    <source>
        <dbReference type="ARBA" id="ARBA00022490"/>
    </source>
</evidence>
<proteinExistence type="inferred from homology"/>
<keyword evidence="8 12" id="KW-0653">Protein transport</keyword>
<evidence type="ECO:0000256" key="2">
    <source>
        <dbReference type="ARBA" id="ARBA00007650"/>
    </source>
</evidence>
<dbReference type="InterPro" id="IPR011116">
    <property type="entry name" value="SecA_Wing/Scaffold"/>
</dbReference>
<keyword evidence="6 12" id="KW-0547">Nucleotide-binding</keyword>
<evidence type="ECO:0000313" key="18">
    <source>
        <dbReference type="Proteomes" id="UP001597375"/>
    </source>
</evidence>
<comment type="similarity">
    <text evidence="2 12 13">Belongs to the SecA family.</text>
</comment>
<dbReference type="Gene3D" id="3.90.1440.10">
    <property type="entry name" value="SecA, preprotein cross-linking domain"/>
    <property type="match status" value="1"/>
</dbReference>
<keyword evidence="18" id="KW-1185">Reference proteome</keyword>
<dbReference type="NCBIfam" id="TIGR00963">
    <property type="entry name" value="secA"/>
    <property type="match status" value="1"/>
</dbReference>
<reference evidence="18" key="1">
    <citation type="journal article" date="2019" name="Int. J. Syst. Evol. Microbiol.">
        <title>The Global Catalogue of Microorganisms (GCM) 10K type strain sequencing project: providing services to taxonomists for standard genome sequencing and annotation.</title>
        <authorList>
            <consortium name="The Broad Institute Genomics Platform"/>
            <consortium name="The Broad Institute Genome Sequencing Center for Infectious Disease"/>
            <person name="Wu L."/>
            <person name="Ma J."/>
        </authorList>
    </citation>
    <scope>NUCLEOTIDE SEQUENCE [LARGE SCALE GENOMIC DNA]</scope>
    <source>
        <strain evidence="18">CGMCC 4.7106</strain>
    </source>
</reference>
<dbReference type="Gene3D" id="3.40.50.300">
    <property type="entry name" value="P-loop containing nucleotide triphosphate hydrolases"/>
    <property type="match status" value="3"/>
</dbReference>
<dbReference type="EMBL" id="JBHUIT010000010">
    <property type="protein sequence ID" value="MFD2256660.1"/>
    <property type="molecule type" value="Genomic_DNA"/>
</dbReference>
<name>A0ABW5DB56_9BACT</name>